<keyword evidence="2" id="KW-1133">Transmembrane helix</keyword>
<dbReference type="EMBL" id="SGPK01000113">
    <property type="protein sequence ID" value="THH08100.1"/>
    <property type="molecule type" value="Genomic_DNA"/>
</dbReference>
<dbReference type="AlphaFoldDB" id="A0A4S4LEJ1"/>
<comment type="caution">
    <text evidence="4">The sequence shown here is derived from an EMBL/GenBank/DDBJ whole genome shotgun (WGS) entry which is preliminary data.</text>
</comment>
<keyword evidence="2" id="KW-0812">Transmembrane</keyword>
<sequence length="325" mass="36925">MRDILAAHRRFPRLSLARNPLLSGAPILILVLQSRSSDVQFMNYYTWYKDDKWRLRWIVAVLAIATTLKSAQTLLLVWEQSIVASIGVYVQTYFCFRLYAISRCWWVVSPISAILLFAYAASIVSTYYTSTFNTPMIGHWFAAHLSAVFVGDTLLASATAFFLISTSRHGLRQTKMLVNALVRLTFQTATPAAICAMLNLVFSQVYNGQDRLVSAAFNTALPKMYAISMMYTLNARRAILIGHSSGQITSSFEQARNTHRRDDVELNRMGSLATIQIRTEIETERHVDARHEQMFIDRKLDRALNRSDDDSQSQHESKFYKGGVV</sequence>
<feature type="transmembrane region" description="Helical" evidence="2">
    <location>
        <begin position="55"/>
        <end position="78"/>
    </location>
</feature>
<evidence type="ECO:0000313" key="4">
    <source>
        <dbReference type="EMBL" id="THH08100.1"/>
    </source>
</evidence>
<gene>
    <name evidence="4" type="ORF">EW145_g2926</name>
</gene>
<reference evidence="4 5" key="1">
    <citation type="submission" date="2019-02" db="EMBL/GenBank/DDBJ databases">
        <title>Genome sequencing of the rare red list fungi Phellinidium pouzarii.</title>
        <authorList>
            <person name="Buettner E."/>
            <person name="Kellner H."/>
        </authorList>
    </citation>
    <scope>NUCLEOTIDE SEQUENCE [LARGE SCALE GENOMIC DNA]</scope>
    <source>
        <strain evidence="4 5">DSM 108285</strain>
    </source>
</reference>
<evidence type="ECO:0000313" key="5">
    <source>
        <dbReference type="Proteomes" id="UP000308199"/>
    </source>
</evidence>
<dbReference type="OrthoDB" id="3268841at2759"/>
<dbReference type="InterPro" id="IPR045339">
    <property type="entry name" value="DUF6534"/>
</dbReference>
<name>A0A4S4LEJ1_9AGAM</name>
<organism evidence="4 5">
    <name type="scientific">Phellinidium pouzarii</name>
    <dbReference type="NCBI Taxonomy" id="167371"/>
    <lineage>
        <taxon>Eukaryota</taxon>
        <taxon>Fungi</taxon>
        <taxon>Dikarya</taxon>
        <taxon>Basidiomycota</taxon>
        <taxon>Agaricomycotina</taxon>
        <taxon>Agaricomycetes</taxon>
        <taxon>Hymenochaetales</taxon>
        <taxon>Hymenochaetaceae</taxon>
        <taxon>Phellinidium</taxon>
    </lineage>
</organism>
<feature type="compositionally biased region" description="Basic and acidic residues" evidence="1">
    <location>
        <begin position="305"/>
        <end position="319"/>
    </location>
</feature>
<feature type="transmembrane region" description="Helical" evidence="2">
    <location>
        <begin position="140"/>
        <end position="164"/>
    </location>
</feature>
<keyword evidence="2" id="KW-0472">Membrane</keyword>
<dbReference type="Pfam" id="PF20152">
    <property type="entry name" value="DUF6534"/>
    <property type="match status" value="1"/>
</dbReference>
<accession>A0A4S4LEJ1</accession>
<feature type="domain" description="DUF6534" evidence="3">
    <location>
        <begin position="150"/>
        <end position="237"/>
    </location>
</feature>
<keyword evidence="5" id="KW-1185">Reference proteome</keyword>
<proteinExistence type="predicted"/>
<protein>
    <recommendedName>
        <fullName evidence="3">DUF6534 domain-containing protein</fullName>
    </recommendedName>
</protein>
<evidence type="ECO:0000256" key="2">
    <source>
        <dbReference type="SAM" id="Phobius"/>
    </source>
</evidence>
<evidence type="ECO:0000256" key="1">
    <source>
        <dbReference type="SAM" id="MobiDB-lite"/>
    </source>
</evidence>
<feature type="region of interest" description="Disordered" evidence="1">
    <location>
        <begin position="305"/>
        <end position="325"/>
    </location>
</feature>
<feature type="transmembrane region" description="Helical" evidence="2">
    <location>
        <begin position="104"/>
        <end position="128"/>
    </location>
</feature>
<dbReference type="PANTHER" id="PTHR40465:SF1">
    <property type="entry name" value="DUF6534 DOMAIN-CONTAINING PROTEIN"/>
    <property type="match status" value="1"/>
</dbReference>
<evidence type="ECO:0000259" key="3">
    <source>
        <dbReference type="Pfam" id="PF20152"/>
    </source>
</evidence>
<dbReference type="Proteomes" id="UP000308199">
    <property type="component" value="Unassembled WGS sequence"/>
</dbReference>
<dbReference type="PANTHER" id="PTHR40465">
    <property type="entry name" value="CHROMOSOME 1, WHOLE GENOME SHOTGUN SEQUENCE"/>
    <property type="match status" value="1"/>
</dbReference>